<reference evidence="3" key="1">
    <citation type="submission" date="2018-04" db="EMBL/GenBank/DDBJ databases">
        <title>Transcriptome of Schizaphis graminum biotype I.</title>
        <authorList>
            <person name="Scully E.D."/>
            <person name="Geib S.M."/>
            <person name="Palmer N.A."/>
            <person name="Koch K."/>
            <person name="Bradshaw J."/>
            <person name="Heng-Moss T."/>
            <person name="Sarath G."/>
        </authorList>
    </citation>
    <scope>NUCLEOTIDE SEQUENCE</scope>
</reference>
<evidence type="ECO:0000313" key="3">
    <source>
        <dbReference type="EMBL" id="MBY30294.1"/>
    </source>
</evidence>
<protein>
    <submittedName>
        <fullName evidence="3">Tetratricopeptide repeat protein 18</fullName>
    </submittedName>
</protein>
<dbReference type="SUPFAM" id="SSF48452">
    <property type="entry name" value="TPR-like"/>
    <property type="match status" value="1"/>
</dbReference>
<dbReference type="GO" id="GO:0031514">
    <property type="term" value="C:motile cilium"/>
    <property type="evidence" value="ECO:0007669"/>
    <property type="project" value="TreeGrafter"/>
</dbReference>
<dbReference type="InterPro" id="IPR011990">
    <property type="entry name" value="TPR-like_helical_dom_sf"/>
</dbReference>
<dbReference type="GO" id="GO:0003341">
    <property type="term" value="P:cilium movement"/>
    <property type="evidence" value="ECO:0007669"/>
    <property type="project" value="TreeGrafter"/>
</dbReference>
<dbReference type="AlphaFoldDB" id="A0A2S2PLL8"/>
<keyword evidence="1" id="KW-0677">Repeat</keyword>
<proteinExistence type="predicted"/>
<dbReference type="EMBL" id="GGMR01017675">
    <property type="protein sequence ID" value="MBY30294.1"/>
    <property type="molecule type" value="Transcribed_RNA"/>
</dbReference>
<dbReference type="GO" id="GO:0060271">
    <property type="term" value="P:cilium assembly"/>
    <property type="evidence" value="ECO:0007669"/>
    <property type="project" value="TreeGrafter"/>
</dbReference>
<dbReference type="InterPro" id="IPR052628">
    <property type="entry name" value="CFAP70"/>
</dbReference>
<dbReference type="PANTHER" id="PTHR44314">
    <property type="entry name" value="CILIA- AND FLAGELLA-ASSOCIATED PROTEIN 70"/>
    <property type="match status" value="1"/>
</dbReference>
<evidence type="ECO:0000256" key="1">
    <source>
        <dbReference type="ARBA" id="ARBA00022737"/>
    </source>
</evidence>
<organism evidence="3">
    <name type="scientific">Schizaphis graminum</name>
    <name type="common">Green bug aphid</name>
    <dbReference type="NCBI Taxonomy" id="13262"/>
    <lineage>
        <taxon>Eukaryota</taxon>
        <taxon>Metazoa</taxon>
        <taxon>Ecdysozoa</taxon>
        <taxon>Arthropoda</taxon>
        <taxon>Hexapoda</taxon>
        <taxon>Insecta</taxon>
        <taxon>Pterygota</taxon>
        <taxon>Neoptera</taxon>
        <taxon>Paraneoptera</taxon>
        <taxon>Hemiptera</taxon>
        <taxon>Sternorrhyncha</taxon>
        <taxon>Aphidomorpha</taxon>
        <taxon>Aphidoidea</taxon>
        <taxon>Aphididae</taxon>
        <taxon>Aphidini</taxon>
        <taxon>Schizaphis</taxon>
    </lineage>
</organism>
<accession>A0A2S2PLL8</accession>
<sequence>MNSATSCCKGKKVTDALKFLNNIELNEQLNIFENDLLNVIYSESPSKELHLVYLKGAMHCYKNEWYVKGAEICQIACTVLRTPMILTLLAKCLIKIGELETAESALNEANVMDIKNEEVWAYLTVVNIKMGNFGEAKVCYIRALEYGLQTEMKNEINTLFGKELDILI</sequence>
<dbReference type="GO" id="GO:0070062">
    <property type="term" value="C:extracellular exosome"/>
    <property type="evidence" value="ECO:0007669"/>
    <property type="project" value="TreeGrafter"/>
</dbReference>
<name>A0A2S2PLL8_SCHGA</name>
<gene>
    <name evidence="3" type="primary">TTC18</name>
    <name evidence="3" type="ORF">g.14030</name>
</gene>
<dbReference type="Gene3D" id="1.25.40.10">
    <property type="entry name" value="Tetratricopeptide repeat domain"/>
    <property type="match status" value="1"/>
</dbReference>
<evidence type="ECO:0000256" key="2">
    <source>
        <dbReference type="ARBA" id="ARBA00022803"/>
    </source>
</evidence>
<keyword evidence="2" id="KW-0802">TPR repeat</keyword>
<dbReference type="PANTHER" id="PTHR44314:SF1">
    <property type="entry name" value="CILIA- AND FLAGELLA-ASSOCIATED PROTEIN 70"/>
    <property type="match status" value="1"/>
</dbReference>